<organism evidence="7 8">
    <name type="scientific">Marinagarivorans cellulosilyticus</name>
    <dbReference type="NCBI Taxonomy" id="2721545"/>
    <lineage>
        <taxon>Bacteria</taxon>
        <taxon>Pseudomonadati</taxon>
        <taxon>Pseudomonadota</taxon>
        <taxon>Gammaproteobacteria</taxon>
        <taxon>Cellvibrionales</taxon>
        <taxon>Cellvibrionaceae</taxon>
        <taxon>Marinagarivorans</taxon>
    </lineage>
</organism>
<dbReference type="Proteomes" id="UP001320119">
    <property type="component" value="Chromosome"/>
</dbReference>
<dbReference type="KEGG" id="marq:MARGE09_P1439"/>
<proteinExistence type="inferred from homology"/>
<keyword evidence="8" id="KW-1185">Reference proteome</keyword>
<comment type="similarity">
    <text evidence="2">Belongs to the autoinducer-2 exporter (AI-2E) (TC 2.A.86) family.</text>
</comment>
<keyword evidence="3 6" id="KW-0812">Transmembrane</keyword>
<feature type="transmembrane region" description="Helical" evidence="6">
    <location>
        <begin position="157"/>
        <end position="174"/>
    </location>
</feature>
<evidence type="ECO:0000256" key="5">
    <source>
        <dbReference type="ARBA" id="ARBA00023136"/>
    </source>
</evidence>
<sequence length="357" mass="39443">MIQKRIERQFFFVLLAAVSVAFLWLLKPFFAPIFWAVAVTIVFFPVQQWFFKRWPRQPNVNAFLTLMLCFFIVVVPIIVTVSSVVDQLTALYQKFEQGELDLERYITKVEEAVPVLQQWLDRMGMDLDGAQKKLSDSAMSAGKVVAKNSWAIGQNTFTLALDVGVMLYVTFFLLRDGENILALLYKALPLGDDREYLLFKKIAEVTRATVKGNMVVSIVQGTLGGITFALLGIPAAFVCGVLMACCSLIPAVGAAIIWVPVAIYLAIMGSYPQAIILVLVGVLVIGLVDNLLRPVLVGRDTKIPDYIVLLSTLGGLALFGVNGFVVGPLIAALFIAVWGIFIREYQNDDNRKPQNAS</sequence>
<feature type="transmembrane region" description="Helical" evidence="6">
    <location>
        <begin position="214"/>
        <end position="235"/>
    </location>
</feature>
<dbReference type="InterPro" id="IPR002549">
    <property type="entry name" value="AI-2E-like"/>
</dbReference>
<feature type="transmembrane region" description="Helical" evidence="6">
    <location>
        <begin position="63"/>
        <end position="85"/>
    </location>
</feature>
<evidence type="ECO:0000313" key="7">
    <source>
        <dbReference type="EMBL" id="BCD97238.1"/>
    </source>
</evidence>
<feature type="transmembrane region" description="Helical" evidence="6">
    <location>
        <begin position="241"/>
        <end position="267"/>
    </location>
</feature>
<dbReference type="GO" id="GO:0016020">
    <property type="term" value="C:membrane"/>
    <property type="evidence" value="ECO:0007669"/>
    <property type="project" value="UniProtKB-SubCell"/>
</dbReference>
<evidence type="ECO:0000256" key="3">
    <source>
        <dbReference type="ARBA" id="ARBA00022692"/>
    </source>
</evidence>
<reference evidence="7 8" key="1">
    <citation type="journal article" date="2022" name="IScience">
        <title>An ultrasensitive nanofiber-based assay for enzymatic hydrolysis and deep-sea microbial degradation of cellulose.</title>
        <authorList>
            <person name="Tsudome M."/>
            <person name="Tachioka M."/>
            <person name="Miyazaki M."/>
            <person name="Uchimura K."/>
            <person name="Tsuda M."/>
            <person name="Takaki Y."/>
            <person name="Deguchi S."/>
        </authorList>
    </citation>
    <scope>NUCLEOTIDE SEQUENCE [LARGE SCALE GENOMIC DNA]</scope>
    <source>
        <strain evidence="7 8">GE09</strain>
    </source>
</reference>
<keyword evidence="4 6" id="KW-1133">Transmembrane helix</keyword>
<evidence type="ECO:0000256" key="6">
    <source>
        <dbReference type="SAM" id="Phobius"/>
    </source>
</evidence>
<feature type="transmembrane region" description="Helical" evidence="6">
    <location>
        <begin position="316"/>
        <end position="342"/>
    </location>
</feature>
<evidence type="ECO:0008006" key="9">
    <source>
        <dbReference type="Google" id="ProtNLM"/>
    </source>
</evidence>
<protein>
    <recommendedName>
        <fullName evidence="9">AI-2E family transporter</fullName>
    </recommendedName>
</protein>
<evidence type="ECO:0000256" key="4">
    <source>
        <dbReference type="ARBA" id="ARBA00022989"/>
    </source>
</evidence>
<keyword evidence="5 6" id="KW-0472">Membrane</keyword>
<accession>A0AAN1WGM0</accession>
<name>A0AAN1WGM0_9GAMM</name>
<evidence type="ECO:0000256" key="2">
    <source>
        <dbReference type="ARBA" id="ARBA00009773"/>
    </source>
</evidence>
<dbReference type="AlphaFoldDB" id="A0AAN1WGM0"/>
<comment type="subcellular location">
    <subcellularLocation>
        <location evidence="1">Membrane</location>
        <topology evidence="1">Multi-pass membrane protein</topology>
    </subcellularLocation>
</comment>
<feature type="transmembrane region" description="Helical" evidence="6">
    <location>
        <begin position="32"/>
        <end position="51"/>
    </location>
</feature>
<evidence type="ECO:0000256" key="1">
    <source>
        <dbReference type="ARBA" id="ARBA00004141"/>
    </source>
</evidence>
<evidence type="ECO:0000313" key="8">
    <source>
        <dbReference type="Proteomes" id="UP001320119"/>
    </source>
</evidence>
<feature type="transmembrane region" description="Helical" evidence="6">
    <location>
        <begin position="9"/>
        <end position="26"/>
    </location>
</feature>
<gene>
    <name evidence="7" type="ORF">MARGE09_P1439</name>
</gene>
<dbReference type="Pfam" id="PF01594">
    <property type="entry name" value="AI-2E_transport"/>
    <property type="match status" value="1"/>
</dbReference>
<dbReference type="PANTHER" id="PTHR21716:SF4">
    <property type="entry name" value="TRANSMEMBRANE PROTEIN 245"/>
    <property type="match status" value="1"/>
</dbReference>
<dbReference type="PANTHER" id="PTHR21716">
    <property type="entry name" value="TRANSMEMBRANE PROTEIN"/>
    <property type="match status" value="1"/>
</dbReference>
<dbReference type="RefSeq" id="WP_236986712.1">
    <property type="nucleotide sequence ID" value="NZ_AP023086.1"/>
</dbReference>
<feature type="transmembrane region" description="Helical" evidence="6">
    <location>
        <begin position="274"/>
        <end position="296"/>
    </location>
</feature>
<dbReference type="EMBL" id="AP023086">
    <property type="protein sequence ID" value="BCD97238.1"/>
    <property type="molecule type" value="Genomic_DNA"/>
</dbReference>